<dbReference type="Gene3D" id="3.50.50.100">
    <property type="match status" value="1"/>
</dbReference>
<dbReference type="PRINTS" id="PR00368">
    <property type="entry name" value="FADPNR"/>
</dbReference>
<dbReference type="InterPro" id="IPR036188">
    <property type="entry name" value="FAD/NAD-bd_sf"/>
</dbReference>
<keyword evidence="9" id="KW-1133">Transmembrane helix</keyword>
<evidence type="ECO:0000313" key="13">
    <source>
        <dbReference type="Proteomes" id="UP000031433"/>
    </source>
</evidence>
<dbReference type="Pfam" id="PF22366">
    <property type="entry name" value="NDH2_C"/>
    <property type="match status" value="1"/>
</dbReference>
<protein>
    <recommendedName>
        <fullName evidence="2">NADH:ubiquinone reductase (non-electrogenic)</fullName>
        <ecNumber evidence="2">1.6.5.9</ecNumber>
    </recommendedName>
</protein>
<evidence type="ECO:0000256" key="2">
    <source>
        <dbReference type="ARBA" id="ARBA00012637"/>
    </source>
</evidence>
<keyword evidence="6" id="KW-0560">Oxidoreductase</keyword>
<evidence type="ECO:0000256" key="6">
    <source>
        <dbReference type="ARBA" id="ARBA00023002"/>
    </source>
</evidence>
<dbReference type="PANTHER" id="PTHR43706:SF47">
    <property type="entry name" value="EXTERNAL NADH-UBIQUINONE OXIDOREDUCTASE 1, MITOCHONDRIAL-RELATED"/>
    <property type="match status" value="1"/>
</dbReference>
<dbReference type="Proteomes" id="UP000031433">
    <property type="component" value="Unassembled WGS sequence"/>
</dbReference>
<keyword evidence="9" id="KW-0472">Membrane</keyword>
<dbReference type="InterPro" id="IPR023753">
    <property type="entry name" value="FAD/NAD-binding_dom"/>
</dbReference>
<feature type="domain" description="FAD/NAD(P)-binding" evidence="10">
    <location>
        <begin position="3"/>
        <end position="319"/>
    </location>
</feature>
<feature type="domain" description="External alternative NADH-ubiquinone oxidoreductase-like C-terminal" evidence="11">
    <location>
        <begin position="343"/>
        <end position="395"/>
    </location>
</feature>
<evidence type="ECO:0000259" key="10">
    <source>
        <dbReference type="Pfam" id="PF07992"/>
    </source>
</evidence>
<evidence type="ECO:0000259" key="11">
    <source>
        <dbReference type="Pfam" id="PF22366"/>
    </source>
</evidence>
<feature type="transmembrane region" description="Helical" evidence="9">
    <location>
        <begin position="363"/>
        <end position="381"/>
    </location>
</feature>
<name>A0A0C1TK49_9BACT</name>
<keyword evidence="7" id="KW-0520">NAD</keyword>
<dbReference type="AlphaFoldDB" id="A0A0C1TK49"/>
<keyword evidence="4" id="KW-0274">FAD</keyword>
<dbReference type="EC" id="1.6.5.9" evidence="2"/>
<dbReference type="InterPro" id="IPR045024">
    <property type="entry name" value="NDH-2"/>
</dbReference>
<keyword evidence="5" id="KW-0809">Transit peptide</keyword>
<keyword evidence="13" id="KW-1185">Reference proteome</keyword>
<dbReference type="RefSeq" id="WP_039642730.1">
    <property type="nucleotide sequence ID" value="NZ_JXBL01000001.1"/>
</dbReference>
<evidence type="ECO:0000256" key="4">
    <source>
        <dbReference type="ARBA" id="ARBA00022827"/>
    </source>
</evidence>
<evidence type="ECO:0000256" key="5">
    <source>
        <dbReference type="ARBA" id="ARBA00022946"/>
    </source>
</evidence>
<sequence>MKRVVIIGMGFGGIRAARTLAQKGLDVVLVDRNNYHLFQPLLYQVATAGLEQESIAYPVRAMARGWTGTRFQLAEVTGVDFESRLVATDNGTIPYDYLVIGTGSVTNYFGLKSVEQYAFDLKELVDAERLRNHILTAFERAVIEPDPAKRRALMTFVIVGGGPTGVEFAGALIELVRYVLTKDYPELSVQAARVVLVEAFDRLLAAMPAELQGYTLQKLRGMGVEVLLNARVVDAGPERVTLHDGAVIPAHTLFWSAGVKAAPLAATLGVEQKPGGRIAVEPDLTLPGHPDVYVVGDMAWLEQDGAPLPMVAPVAMQMGIHAGKSILAREQGASAPPFRYHDKGSMATIGRSAAVASAFGMNLRGYAAWIAWLLLHLYYLIGFRNRIVVMLNWIWYYWFHERQVRLITERETPGNGCTR</sequence>
<dbReference type="Pfam" id="PF07992">
    <property type="entry name" value="Pyr_redox_2"/>
    <property type="match status" value="1"/>
</dbReference>
<evidence type="ECO:0000256" key="9">
    <source>
        <dbReference type="SAM" id="Phobius"/>
    </source>
</evidence>
<dbReference type="GO" id="GO:0050136">
    <property type="term" value="F:NADH dehydrogenase (quinone) (non-electrogenic) activity"/>
    <property type="evidence" value="ECO:0007669"/>
    <property type="project" value="UniProtKB-EC"/>
</dbReference>
<evidence type="ECO:0000256" key="1">
    <source>
        <dbReference type="ARBA" id="ARBA00005272"/>
    </source>
</evidence>
<organism evidence="12 13">
    <name type="scientific">Geobacter soli</name>
    <dbReference type="NCBI Taxonomy" id="1510391"/>
    <lineage>
        <taxon>Bacteria</taxon>
        <taxon>Pseudomonadati</taxon>
        <taxon>Thermodesulfobacteriota</taxon>
        <taxon>Desulfuromonadia</taxon>
        <taxon>Geobacterales</taxon>
        <taxon>Geobacteraceae</taxon>
        <taxon>Geobacter</taxon>
    </lineage>
</organism>
<keyword evidence="9" id="KW-0812">Transmembrane</keyword>
<comment type="caution">
    <text evidence="12">The sequence shown here is derived from an EMBL/GenBank/DDBJ whole genome shotgun (WGS) entry which is preliminary data.</text>
</comment>
<dbReference type="InterPro" id="IPR054585">
    <property type="entry name" value="NDH2-like_C"/>
</dbReference>
<dbReference type="EMBL" id="JXBL01000001">
    <property type="protein sequence ID" value="KIE41194.1"/>
    <property type="molecule type" value="Genomic_DNA"/>
</dbReference>
<evidence type="ECO:0000256" key="7">
    <source>
        <dbReference type="ARBA" id="ARBA00023027"/>
    </source>
</evidence>
<gene>
    <name evidence="12" type="ORF">SE37_00375</name>
</gene>
<reference evidence="12 13" key="1">
    <citation type="submission" date="2015-01" db="EMBL/GenBank/DDBJ databases">
        <title>Genome sequence of the anaerobic bacterium Geobacter soli GSS01, a dissimilatory Fe(III) reducer from soil.</title>
        <authorList>
            <person name="Yang G."/>
            <person name="Zhou S."/>
        </authorList>
    </citation>
    <scope>NUCLEOTIDE SEQUENCE [LARGE SCALE GENOMIC DNA]</scope>
    <source>
        <strain evidence="12 13">GSS01</strain>
    </source>
</reference>
<evidence type="ECO:0000256" key="3">
    <source>
        <dbReference type="ARBA" id="ARBA00022630"/>
    </source>
</evidence>
<dbReference type="PANTHER" id="PTHR43706">
    <property type="entry name" value="NADH DEHYDROGENASE"/>
    <property type="match status" value="1"/>
</dbReference>
<accession>A0A0C1TK49</accession>
<proteinExistence type="inferred from homology"/>
<comment type="similarity">
    <text evidence="1">Belongs to the NADH dehydrogenase family.</text>
</comment>
<evidence type="ECO:0000256" key="8">
    <source>
        <dbReference type="ARBA" id="ARBA00047599"/>
    </source>
</evidence>
<comment type="catalytic activity">
    <reaction evidence="8">
        <text>a quinone + NADH + H(+) = a quinol + NAD(+)</text>
        <dbReference type="Rhea" id="RHEA:46160"/>
        <dbReference type="ChEBI" id="CHEBI:15378"/>
        <dbReference type="ChEBI" id="CHEBI:24646"/>
        <dbReference type="ChEBI" id="CHEBI:57540"/>
        <dbReference type="ChEBI" id="CHEBI:57945"/>
        <dbReference type="ChEBI" id="CHEBI:132124"/>
        <dbReference type="EC" id="1.6.5.9"/>
    </reaction>
</comment>
<evidence type="ECO:0000313" key="12">
    <source>
        <dbReference type="EMBL" id="KIE41194.1"/>
    </source>
</evidence>
<dbReference type="PRINTS" id="PR00411">
    <property type="entry name" value="PNDRDTASEI"/>
</dbReference>
<dbReference type="SUPFAM" id="SSF51905">
    <property type="entry name" value="FAD/NAD(P)-binding domain"/>
    <property type="match status" value="2"/>
</dbReference>
<keyword evidence="3" id="KW-0285">Flavoprotein</keyword>